<dbReference type="Proteomes" id="UP000811246">
    <property type="component" value="Chromosome 1"/>
</dbReference>
<evidence type="ECO:0000313" key="3">
    <source>
        <dbReference type="EMBL" id="KAG6730545.1"/>
    </source>
</evidence>
<protein>
    <submittedName>
        <fullName evidence="3">Uncharacterized protein</fullName>
    </submittedName>
</protein>
<dbReference type="InterPro" id="IPR039226">
    <property type="entry name" value="Ski3/TTC37"/>
</dbReference>
<gene>
    <name evidence="3" type="ORF">I3842_01G085800</name>
</gene>
<keyword evidence="1" id="KW-0677">Repeat</keyword>
<dbReference type="GO" id="GO:0006401">
    <property type="term" value="P:RNA catabolic process"/>
    <property type="evidence" value="ECO:0007669"/>
    <property type="project" value="InterPro"/>
</dbReference>
<dbReference type="PANTHER" id="PTHR15704:SF7">
    <property type="entry name" value="SUPERKILLER COMPLEX PROTEIN 3"/>
    <property type="match status" value="1"/>
</dbReference>
<evidence type="ECO:0000313" key="4">
    <source>
        <dbReference type="Proteomes" id="UP000811246"/>
    </source>
</evidence>
<dbReference type="AlphaFoldDB" id="A0A922G3E6"/>
<comment type="caution">
    <text evidence="3">The sequence shown here is derived from an EMBL/GenBank/DDBJ whole genome shotgun (WGS) entry which is preliminary data.</text>
</comment>
<name>A0A922G3E6_CARIL</name>
<accession>A0A922G3E6</accession>
<dbReference type="EMBL" id="CM031825">
    <property type="protein sequence ID" value="KAG6730545.1"/>
    <property type="molecule type" value="Genomic_DNA"/>
</dbReference>
<reference evidence="3" key="1">
    <citation type="submission" date="2021-01" db="EMBL/GenBank/DDBJ databases">
        <authorList>
            <person name="Lovell J.T."/>
            <person name="Bentley N."/>
            <person name="Bhattarai G."/>
            <person name="Jenkins J.W."/>
            <person name="Sreedasyam A."/>
            <person name="Alarcon Y."/>
            <person name="Bock C."/>
            <person name="Boston L."/>
            <person name="Carlson J."/>
            <person name="Cervantes K."/>
            <person name="Clermont K."/>
            <person name="Krom N."/>
            <person name="Kubenka K."/>
            <person name="Mamidi S."/>
            <person name="Mattison C."/>
            <person name="Monteros M."/>
            <person name="Pisani C."/>
            <person name="Plott C."/>
            <person name="Rajasekar S."/>
            <person name="Rhein H.S."/>
            <person name="Rohla C."/>
            <person name="Song M."/>
            <person name="Hilaire R.S."/>
            <person name="Shu S."/>
            <person name="Wells L."/>
            <person name="Wang X."/>
            <person name="Webber J."/>
            <person name="Heerema R.J."/>
            <person name="Klein P."/>
            <person name="Conner P."/>
            <person name="Grauke L."/>
            <person name="Grimwood J."/>
            <person name="Schmutz J."/>
            <person name="Randall J.J."/>
        </authorList>
    </citation>
    <scope>NUCLEOTIDE SEQUENCE</scope>
    <source>
        <tissue evidence="3">Leaf</tissue>
    </source>
</reference>
<dbReference type="PANTHER" id="PTHR15704">
    <property type="entry name" value="SUPERKILLER 3 PROTEIN-RELATED"/>
    <property type="match status" value="1"/>
</dbReference>
<keyword evidence="2" id="KW-0802">TPR repeat</keyword>
<evidence type="ECO:0000256" key="2">
    <source>
        <dbReference type="ARBA" id="ARBA00022803"/>
    </source>
</evidence>
<sequence length="403" mass="44074">MAADFHARGLAPDEAFEGCLRAVQTIPLAQFQIGLAKLALLSGHLSSSQVFGAIKQAVQHAPHFPESHNLHGLVCEARFDYQSAAAAYRLARCAISSVSAIVPNSHTRDISLNLARSLCKAGNAQDALQECENLKKEGMLDTEGLQIYAFSLWQLGKCDLALSVVRSLAVNISTMKQTSVAAPVGFICRMLYFVSGVDSVISNILEMPKELFQNSGISFIVSAINALDQINRLESVVSSSRSVLSSHEEITGMHFLIALGKHTMHGTNLNVQQLHSDSTQPLTPCSGHMQESNTCTHAHMQHTDNRNWTHTCKQQNTLGETTLDPQPLKHAENMLESSMWFGQHSHADHSEAAAARKKLTHANHTHADHSEAAAAKRKKLTRCNHITHADQKSIRTPCSGHMF</sequence>
<evidence type="ECO:0000256" key="1">
    <source>
        <dbReference type="ARBA" id="ARBA00022737"/>
    </source>
</evidence>
<organism evidence="3 4">
    <name type="scientific">Carya illinoinensis</name>
    <name type="common">Pecan</name>
    <dbReference type="NCBI Taxonomy" id="32201"/>
    <lineage>
        <taxon>Eukaryota</taxon>
        <taxon>Viridiplantae</taxon>
        <taxon>Streptophyta</taxon>
        <taxon>Embryophyta</taxon>
        <taxon>Tracheophyta</taxon>
        <taxon>Spermatophyta</taxon>
        <taxon>Magnoliopsida</taxon>
        <taxon>eudicotyledons</taxon>
        <taxon>Gunneridae</taxon>
        <taxon>Pentapetalae</taxon>
        <taxon>rosids</taxon>
        <taxon>fabids</taxon>
        <taxon>Fagales</taxon>
        <taxon>Juglandaceae</taxon>
        <taxon>Carya</taxon>
    </lineage>
</organism>
<proteinExistence type="predicted"/>
<dbReference type="GO" id="GO:0055087">
    <property type="term" value="C:Ski complex"/>
    <property type="evidence" value="ECO:0007669"/>
    <property type="project" value="InterPro"/>
</dbReference>